<keyword evidence="2" id="KW-0645">Protease</keyword>
<dbReference type="InterPro" id="IPR038765">
    <property type="entry name" value="Papain-like_cys_pep_sf"/>
</dbReference>
<keyword evidence="3" id="KW-0378">Hydrolase</keyword>
<comment type="similarity">
    <text evidence="1">Belongs to the peptidase C48 family.</text>
</comment>
<evidence type="ECO:0000259" key="4">
    <source>
        <dbReference type="Pfam" id="PF02902"/>
    </source>
</evidence>
<dbReference type="InterPro" id="IPR003653">
    <property type="entry name" value="Peptidase_C48_C"/>
</dbReference>
<sequence>MGAVDNTGRKYLHLLAVDLQGGKYLHLLSIKNRKYNAGFEKACKFIGNYLQQKFFNLFQRRGTRPVDWEKINMEDIPMQDQSNDCAIFLLAYEEYLQKGWNLDFSQKDMTRRRGEIAAEFLRLFYS</sequence>
<dbReference type="Gene3D" id="3.40.395.10">
    <property type="entry name" value="Adenoviral Proteinase, Chain A"/>
    <property type="match status" value="1"/>
</dbReference>
<reference evidence="5" key="1">
    <citation type="submission" date="2020-07" db="EMBL/GenBank/DDBJ databases">
        <authorList>
            <person name="Lin J."/>
        </authorList>
    </citation>
    <scope>NUCLEOTIDE SEQUENCE</scope>
</reference>
<dbReference type="SUPFAM" id="SSF54001">
    <property type="entry name" value="Cysteine proteinases"/>
    <property type="match status" value="1"/>
</dbReference>
<protein>
    <recommendedName>
        <fullName evidence="4">Ubiquitin-like protease family profile domain-containing protein</fullName>
    </recommendedName>
</protein>
<accession>A0A6V7NMP8</accession>
<evidence type="ECO:0000256" key="1">
    <source>
        <dbReference type="ARBA" id="ARBA00005234"/>
    </source>
</evidence>
<dbReference type="GO" id="GO:0006508">
    <property type="term" value="P:proteolysis"/>
    <property type="evidence" value="ECO:0007669"/>
    <property type="project" value="UniProtKB-KW"/>
</dbReference>
<dbReference type="AlphaFoldDB" id="A0A6V7NMP8"/>
<name>A0A6V7NMP8_ANACO</name>
<organism evidence="5">
    <name type="scientific">Ananas comosus var. bracteatus</name>
    <name type="common">red pineapple</name>
    <dbReference type="NCBI Taxonomy" id="296719"/>
    <lineage>
        <taxon>Eukaryota</taxon>
        <taxon>Viridiplantae</taxon>
        <taxon>Streptophyta</taxon>
        <taxon>Embryophyta</taxon>
        <taxon>Tracheophyta</taxon>
        <taxon>Spermatophyta</taxon>
        <taxon>Magnoliopsida</taxon>
        <taxon>Liliopsida</taxon>
        <taxon>Poales</taxon>
        <taxon>Bromeliaceae</taxon>
        <taxon>Bromelioideae</taxon>
        <taxon>Ananas</taxon>
    </lineage>
</organism>
<evidence type="ECO:0000256" key="3">
    <source>
        <dbReference type="ARBA" id="ARBA00022801"/>
    </source>
</evidence>
<evidence type="ECO:0000256" key="2">
    <source>
        <dbReference type="ARBA" id="ARBA00022670"/>
    </source>
</evidence>
<dbReference type="Pfam" id="PF02902">
    <property type="entry name" value="Peptidase_C48"/>
    <property type="match status" value="1"/>
</dbReference>
<gene>
    <name evidence="5" type="ORF">CB5_LOCUS3070</name>
</gene>
<evidence type="ECO:0000313" key="5">
    <source>
        <dbReference type="EMBL" id="CAD1819859.1"/>
    </source>
</evidence>
<proteinExistence type="inferred from homology"/>
<feature type="domain" description="Ubiquitin-like protease family profile" evidence="4">
    <location>
        <begin position="14"/>
        <end position="119"/>
    </location>
</feature>
<dbReference type="GO" id="GO:0008234">
    <property type="term" value="F:cysteine-type peptidase activity"/>
    <property type="evidence" value="ECO:0007669"/>
    <property type="project" value="InterPro"/>
</dbReference>
<dbReference type="EMBL" id="LR862139">
    <property type="protein sequence ID" value="CAD1819859.1"/>
    <property type="molecule type" value="Genomic_DNA"/>
</dbReference>